<dbReference type="Gene3D" id="3.30.70.60">
    <property type="match status" value="1"/>
</dbReference>
<dbReference type="InterPro" id="IPR014717">
    <property type="entry name" value="Transl_elong_EF1B/ribsomal_bS6"/>
</dbReference>
<dbReference type="AlphaFoldDB" id="R4PXV0"/>
<evidence type="ECO:0000313" key="3">
    <source>
        <dbReference type="Proteomes" id="UP000013893"/>
    </source>
</evidence>
<accession>R4PXV0</accession>
<dbReference type="STRING" id="1332188.L336_0328"/>
<keyword evidence="1" id="KW-1133">Transmembrane helix</keyword>
<reference evidence="2 3" key="1">
    <citation type="journal article" date="2013" name="Nat. Biotechnol.">
        <title>Genome sequences of rare, uncultured bacteria obtained by differential coverage binning of multiple metagenomes.</title>
        <authorList>
            <person name="Albertsen M."/>
            <person name="Hugenholtz P."/>
            <person name="Skarshewski A."/>
            <person name="Nielsen K.L."/>
            <person name="Tyson G.W."/>
            <person name="Nielsen P.H."/>
        </authorList>
    </citation>
    <scope>NUCLEOTIDE SEQUENCE [LARGE SCALE GENOMIC DNA]</scope>
    <source>
        <strain evidence="2">TM71</strain>
    </source>
</reference>
<keyword evidence="1" id="KW-0472">Membrane</keyword>
<organism evidence="2 3">
    <name type="scientific">Candidatus Saccharimonas aalborgensis</name>
    <dbReference type="NCBI Taxonomy" id="1332188"/>
    <lineage>
        <taxon>Bacteria</taxon>
        <taxon>Candidatus Saccharimonadota</taxon>
        <taxon>Candidatus Saccharimonadia</taxon>
        <taxon>Candidatus Saccharimonadales</taxon>
        <taxon>Candidatus Saccharimonadaceae</taxon>
        <taxon>Candidatus Saccharimonas</taxon>
    </lineage>
</organism>
<sequence length="200" mass="21455">MIKRLSATQLRATLIAVLVLLAGAGIGIFMFGYGLLGTVAQESSDANQKVNETSKNLENIIQVQRDLSTNKVAIQRASLIAAESHNYNYQNQIIQDLSTYASKSGVIISDFNFMSGKTTSGGTIQGSAVGSSGGSLKSIMVAVTIKSPVEYNKLLDFIYLIEKSLTKMRISTISLSRSTDGNSPPGSVSCDVFNIEVYVR</sequence>
<proteinExistence type="predicted"/>
<protein>
    <submittedName>
        <fullName evidence="2">Uncharacterized protein</fullName>
    </submittedName>
</protein>
<name>R4PXV0_9BACT</name>
<dbReference type="EMBL" id="CP005957">
    <property type="protein sequence ID" value="AGL62036.1"/>
    <property type="molecule type" value="Genomic_DNA"/>
</dbReference>
<dbReference type="RefSeq" id="WP_015641486.1">
    <property type="nucleotide sequence ID" value="NC_021219.1"/>
</dbReference>
<evidence type="ECO:0000256" key="1">
    <source>
        <dbReference type="SAM" id="Phobius"/>
    </source>
</evidence>
<dbReference type="HOGENOM" id="CLU_1381920_0_0_0"/>
<gene>
    <name evidence="2" type="ORF">L336_0328</name>
</gene>
<dbReference type="OrthoDB" id="9785871at2"/>
<dbReference type="KEGG" id="saal:L336_0328"/>
<keyword evidence="1" id="KW-0812">Transmembrane</keyword>
<keyword evidence="3" id="KW-1185">Reference proteome</keyword>
<dbReference type="Proteomes" id="UP000013893">
    <property type="component" value="Chromosome"/>
</dbReference>
<evidence type="ECO:0000313" key="2">
    <source>
        <dbReference type="EMBL" id="AGL62036.1"/>
    </source>
</evidence>
<feature type="transmembrane region" description="Helical" evidence="1">
    <location>
        <begin position="12"/>
        <end position="36"/>
    </location>
</feature>